<comment type="similarity">
    <text evidence="1 6">Belongs to the polypeptide deformylase family.</text>
</comment>
<evidence type="ECO:0000256" key="3">
    <source>
        <dbReference type="ARBA" id="ARBA00022801"/>
    </source>
</evidence>
<dbReference type="HAMAP" id="MF_00163">
    <property type="entry name" value="Pep_deformylase"/>
    <property type="match status" value="1"/>
</dbReference>
<dbReference type="NCBIfam" id="NF009483">
    <property type="entry name" value="PRK12846.1-4"/>
    <property type="match status" value="1"/>
</dbReference>
<evidence type="ECO:0000313" key="7">
    <source>
        <dbReference type="EMBL" id="NKY52774.1"/>
    </source>
</evidence>
<dbReference type="Proteomes" id="UP000565711">
    <property type="component" value="Unassembled WGS sequence"/>
</dbReference>
<dbReference type="AlphaFoldDB" id="A0A846Y4J2"/>
<proteinExistence type="inferred from homology"/>
<keyword evidence="8" id="KW-1185">Reference proteome</keyword>
<feature type="binding site" evidence="6">
    <location>
        <position position="140"/>
    </location>
    <ligand>
        <name>Fe cation</name>
        <dbReference type="ChEBI" id="CHEBI:24875"/>
    </ligand>
</feature>
<dbReference type="GO" id="GO:0046872">
    <property type="term" value="F:metal ion binding"/>
    <property type="evidence" value="ECO:0007669"/>
    <property type="project" value="UniProtKB-KW"/>
</dbReference>
<keyword evidence="4 6" id="KW-0648">Protein biosynthesis</keyword>
<feature type="binding site" evidence="6">
    <location>
        <position position="98"/>
    </location>
    <ligand>
        <name>Fe cation</name>
        <dbReference type="ChEBI" id="CHEBI:24875"/>
    </ligand>
</feature>
<dbReference type="GO" id="GO:0042586">
    <property type="term" value="F:peptide deformylase activity"/>
    <property type="evidence" value="ECO:0007669"/>
    <property type="project" value="UniProtKB-UniRule"/>
</dbReference>
<sequence length="189" mass="20682">MAIRPILIAGDPRLSAPAVPVTVFDAELAAFVDDLFDTNAAANGAAVAANQVGDPRAVFAYDLTDHGVRHRGHVVNPMIETSEIPETMPDPDDDLEGCLSVPGEWFPTGRADWARVTGVDVHGEPVTVEGTGYLARCLQHETDHLAGRLYLQRLIGRNHRAARRMIRDHGWTEPGRSWLPDGPTRRTVH</sequence>
<gene>
    <name evidence="6" type="primary">def</name>
    <name evidence="7" type="ORF">HGA08_21465</name>
</gene>
<reference evidence="7 8" key="1">
    <citation type="submission" date="2020-04" db="EMBL/GenBank/DDBJ databases">
        <title>MicrobeNet Type strains.</title>
        <authorList>
            <person name="Nicholson A.C."/>
        </authorList>
    </citation>
    <scope>NUCLEOTIDE SEQUENCE [LARGE SCALE GENOMIC DNA]</scope>
    <source>
        <strain evidence="7 8">JCM 12354</strain>
    </source>
</reference>
<keyword evidence="5 6" id="KW-0408">Iron</keyword>
<dbReference type="RefSeq" id="WP_067874186.1">
    <property type="nucleotide sequence ID" value="NZ_JAAXOP010000013.1"/>
</dbReference>
<feature type="binding site" evidence="6">
    <location>
        <position position="144"/>
    </location>
    <ligand>
        <name>Fe cation</name>
        <dbReference type="ChEBI" id="CHEBI:24875"/>
    </ligand>
</feature>
<dbReference type="PANTHER" id="PTHR10458:SF2">
    <property type="entry name" value="PEPTIDE DEFORMYLASE, MITOCHONDRIAL"/>
    <property type="match status" value="1"/>
</dbReference>
<evidence type="ECO:0000256" key="1">
    <source>
        <dbReference type="ARBA" id="ARBA00010759"/>
    </source>
</evidence>
<dbReference type="Pfam" id="PF01327">
    <property type="entry name" value="Pep_deformylase"/>
    <property type="match status" value="1"/>
</dbReference>
<dbReference type="InterPro" id="IPR023635">
    <property type="entry name" value="Peptide_deformylase"/>
</dbReference>
<dbReference type="SUPFAM" id="SSF56420">
    <property type="entry name" value="Peptide deformylase"/>
    <property type="match status" value="1"/>
</dbReference>
<organism evidence="7 8">
    <name type="scientific">Nocardia vermiculata</name>
    <dbReference type="NCBI Taxonomy" id="257274"/>
    <lineage>
        <taxon>Bacteria</taxon>
        <taxon>Bacillati</taxon>
        <taxon>Actinomycetota</taxon>
        <taxon>Actinomycetes</taxon>
        <taxon>Mycobacteriales</taxon>
        <taxon>Nocardiaceae</taxon>
        <taxon>Nocardia</taxon>
    </lineage>
</organism>
<comment type="catalytic activity">
    <reaction evidence="6">
        <text>N-terminal N-formyl-L-methionyl-[peptide] + H2O = N-terminal L-methionyl-[peptide] + formate</text>
        <dbReference type="Rhea" id="RHEA:24420"/>
        <dbReference type="Rhea" id="RHEA-COMP:10639"/>
        <dbReference type="Rhea" id="RHEA-COMP:10640"/>
        <dbReference type="ChEBI" id="CHEBI:15377"/>
        <dbReference type="ChEBI" id="CHEBI:15740"/>
        <dbReference type="ChEBI" id="CHEBI:49298"/>
        <dbReference type="ChEBI" id="CHEBI:64731"/>
        <dbReference type="EC" id="3.5.1.88"/>
    </reaction>
</comment>
<evidence type="ECO:0000256" key="2">
    <source>
        <dbReference type="ARBA" id="ARBA00022723"/>
    </source>
</evidence>
<comment type="cofactor">
    <cofactor evidence="6">
        <name>Fe(2+)</name>
        <dbReference type="ChEBI" id="CHEBI:29033"/>
    </cofactor>
    <text evidence="6">Binds 1 Fe(2+) ion.</text>
</comment>
<comment type="caution">
    <text evidence="7">The sequence shown here is derived from an EMBL/GenBank/DDBJ whole genome shotgun (WGS) entry which is preliminary data.</text>
</comment>
<comment type="function">
    <text evidence="6">Removes the formyl group from the N-terminal Met of newly synthesized proteins. Requires at least a dipeptide for an efficient rate of reaction. N-terminal L-methionine is a prerequisite for activity but the enzyme has broad specificity at other positions.</text>
</comment>
<keyword evidence="3 6" id="KW-0378">Hydrolase</keyword>
<feature type="active site" evidence="6">
    <location>
        <position position="141"/>
    </location>
</feature>
<protein>
    <recommendedName>
        <fullName evidence="6">Peptide deformylase</fullName>
        <shortName evidence="6">PDF</shortName>
        <ecNumber evidence="6">3.5.1.88</ecNumber>
    </recommendedName>
    <alternativeName>
        <fullName evidence="6">Polypeptide deformylase</fullName>
    </alternativeName>
</protein>
<evidence type="ECO:0000313" key="8">
    <source>
        <dbReference type="Proteomes" id="UP000565711"/>
    </source>
</evidence>
<dbReference type="PIRSF" id="PIRSF004749">
    <property type="entry name" value="Pep_def"/>
    <property type="match status" value="1"/>
</dbReference>
<dbReference type="NCBIfam" id="NF001159">
    <property type="entry name" value="PRK00150.1-3"/>
    <property type="match status" value="1"/>
</dbReference>
<evidence type="ECO:0000256" key="5">
    <source>
        <dbReference type="ARBA" id="ARBA00023004"/>
    </source>
</evidence>
<keyword evidence="2 6" id="KW-0479">Metal-binding</keyword>
<name>A0A846Y4J2_9NOCA</name>
<dbReference type="PRINTS" id="PR01576">
    <property type="entry name" value="PDEFORMYLASE"/>
</dbReference>
<dbReference type="Gene3D" id="3.90.45.10">
    <property type="entry name" value="Peptide deformylase"/>
    <property type="match status" value="1"/>
</dbReference>
<dbReference type="InterPro" id="IPR036821">
    <property type="entry name" value="Peptide_deformylase_sf"/>
</dbReference>
<accession>A0A846Y4J2</accession>
<dbReference type="CDD" id="cd00487">
    <property type="entry name" value="Pep_deformylase"/>
    <property type="match status" value="1"/>
</dbReference>
<dbReference type="GO" id="GO:0006412">
    <property type="term" value="P:translation"/>
    <property type="evidence" value="ECO:0007669"/>
    <property type="project" value="UniProtKB-UniRule"/>
</dbReference>
<evidence type="ECO:0000256" key="6">
    <source>
        <dbReference type="HAMAP-Rule" id="MF_00163"/>
    </source>
</evidence>
<evidence type="ECO:0000256" key="4">
    <source>
        <dbReference type="ARBA" id="ARBA00022917"/>
    </source>
</evidence>
<dbReference type="EC" id="3.5.1.88" evidence="6"/>
<dbReference type="EMBL" id="JAAXOP010000013">
    <property type="protein sequence ID" value="NKY52774.1"/>
    <property type="molecule type" value="Genomic_DNA"/>
</dbReference>
<dbReference type="PANTHER" id="PTHR10458">
    <property type="entry name" value="PEPTIDE DEFORMYLASE"/>
    <property type="match status" value="1"/>
</dbReference>